<organism evidence="1 2">
    <name type="scientific">Hypsizygus marmoreus</name>
    <name type="common">White beech mushroom</name>
    <name type="synonym">Agaricus marmoreus</name>
    <dbReference type="NCBI Taxonomy" id="39966"/>
    <lineage>
        <taxon>Eukaryota</taxon>
        <taxon>Fungi</taxon>
        <taxon>Dikarya</taxon>
        <taxon>Basidiomycota</taxon>
        <taxon>Agaricomycotina</taxon>
        <taxon>Agaricomycetes</taxon>
        <taxon>Agaricomycetidae</taxon>
        <taxon>Agaricales</taxon>
        <taxon>Tricholomatineae</taxon>
        <taxon>Lyophyllaceae</taxon>
        <taxon>Hypsizygus</taxon>
    </lineage>
</organism>
<dbReference type="OrthoDB" id="3253623at2759"/>
<keyword evidence="2" id="KW-1185">Reference proteome</keyword>
<dbReference type="Proteomes" id="UP000076154">
    <property type="component" value="Unassembled WGS sequence"/>
</dbReference>
<evidence type="ECO:0000313" key="1">
    <source>
        <dbReference type="EMBL" id="RDB26792.1"/>
    </source>
</evidence>
<gene>
    <name evidence="1" type="ORF">Hypma_005256</name>
</gene>
<comment type="caution">
    <text evidence="1">The sequence shown here is derived from an EMBL/GenBank/DDBJ whole genome shotgun (WGS) entry which is preliminary data.</text>
</comment>
<protein>
    <submittedName>
        <fullName evidence="1">Uncharacterized protein</fullName>
    </submittedName>
</protein>
<accession>A0A369JZM7</accession>
<reference evidence="1" key="1">
    <citation type="submission" date="2018-04" db="EMBL/GenBank/DDBJ databases">
        <title>Whole genome sequencing of Hypsizygus marmoreus.</title>
        <authorList>
            <person name="Choi I.-G."/>
            <person name="Min B."/>
            <person name="Kim J.-G."/>
            <person name="Kim S."/>
            <person name="Oh Y.-L."/>
            <person name="Kong W.-S."/>
            <person name="Park H."/>
            <person name="Jeong J."/>
            <person name="Song E.-S."/>
        </authorList>
    </citation>
    <scope>NUCLEOTIDE SEQUENCE [LARGE SCALE GENOMIC DNA]</scope>
    <source>
        <strain evidence="1">51987-8</strain>
    </source>
</reference>
<sequence>MGRVSEFLPDHTWHKASKPLPPLCTCAKALIEEAICKTNQLLFSEKELIYDINEDDEIQTVWSLSYDGFNLLMNKAAEKSISVGSLAMVCLSLLPSIHYRLENMFLPALDGLNLYLALLIKELDLCYHKGTWLSQTPEHAHG</sequence>
<dbReference type="InParanoid" id="A0A369JZM7"/>
<evidence type="ECO:0000313" key="2">
    <source>
        <dbReference type="Proteomes" id="UP000076154"/>
    </source>
</evidence>
<dbReference type="AlphaFoldDB" id="A0A369JZM7"/>
<name>A0A369JZM7_HYPMA</name>
<proteinExistence type="predicted"/>
<dbReference type="EMBL" id="LUEZ02000023">
    <property type="protein sequence ID" value="RDB26792.1"/>
    <property type="molecule type" value="Genomic_DNA"/>
</dbReference>